<reference evidence="3" key="1">
    <citation type="submission" date="2021-02" db="EMBL/GenBank/DDBJ databases">
        <title>Fulvivirga sp. S481 isolated from sea water.</title>
        <authorList>
            <person name="Bae S.S."/>
            <person name="Baek K."/>
        </authorList>
    </citation>
    <scope>NUCLEOTIDE SEQUENCE</scope>
    <source>
        <strain evidence="3">S481</strain>
    </source>
</reference>
<dbReference type="KEGG" id="fuv:JR347_15335"/>
<evidence type="ECO:0000256" key="1">
    <source>
        <dbReference type="SAM" id="SignalP"/>
    </source>
</evidence>
<dbReference type="Pfam" id="PF10988">
    <property type="entry name" value="DUF2807"/>
    <property type="match status" value="1"/>
</dbReference>
<dbReference type="PANTHER" id="PTHR39200">
    <property type="entry name" value="HYPOTHETICAL EXPORTED PROTEIN"/>
    <property type="match status" value="1"/>
</dbReference>
<dbReference type="PANTHER" id="PTHR39200:SF1">
    <property type="entry name" value="AUTO-TRANSPORTER ADHESIN HEAD GIN DOMAIN-CONTAINING PROTEIN-RELATED"/>
    <property type="match status" value="1"/>
</dbReference>
<dbReference type="AlphaFoldDB" id="A0A975A028"/>
<feature type="signal peptide" evidence="1">
    <location>
        <begin position="1"/>
        <end position="19"/>
    </location>
</feature>
<protein>
    <submittedName>
        <fullName evidence="3">DUF2807 domain-containing protein</fullName>
    </submittedName>
</protein>
<dbReference type="InterPro" id="IPR021255">
    <property type="entry name" value="DUF2807"/>
</dbReference>
<keyword evidence="4" id="KW-1185">Reference proteome</keyword>
<dbReference type="RefSeq" id="WP_205721467.1">
    <property type="nucleotide sequence ID" value="NZ_CP070608.1"/>
</dbReference>
<name>A0A975A028_9BACT</name>
<accession>A0A975A028</accession>
<sequence length="244" mass="26465">MKSIIYTALLLTISHFSFGFGPDVTHETIELAEFSAIYVNSGYTVYLKQSNKQEVRVEALSEIFDLTKFEVENGILHINIERKPKDPDASIWAKIDDIKIAPTMNVYISVRDISTIRVNGSGKVISENSLASNTLDLAIAGSGSMNLDVKGKEITTQLSGSGDIKLKGYATSNNITMSGSGSIHAFECDLQYAEVEQSGSGICEITVTEELEAKVYGSGSIKHKGSTKSVTKKVYGSGEIDRAY</sequence>
<gene>
    <name evidence="3" type="ORF">JR347_15335</name>
</gene>
<proteinExistence type="predicted"/>
<keyword evidence="1" id="KW-0732">Signal</keyword>
<feature type="chain" id="PRO_5038112327" evidence="1">
    <location>
        <begin position="20"/>
        <end position="244"/>
    </location>
</feature>
<evidence type="ECO:0000313" key="4">
    <source>
        <dbReference type="Proteomes" id="UP000662783"/>
    </source>
</evidence>
<evidence type="ECO:0000313" key="3">
    <source>
        <dbReference type="EMBL" id="QSE96954.1"/>
    </source>
</evidence>
<organism evidence="3 4">
    <name type="scientific">Fulvivirga lutea</name>
    <dbReference type="NCBI Taxonomy" id="2810512"/>
    <lineage>
        <taxon>Bacteria</taxon>
        <taxon>Pseudomonadati</taxon>
        <taxon>Bacteroidota</taxon>
        <taxon>Cytophagia</taxon>
        <taxon>Cytophagales</taxon>
        <taxon>Fulvivirgaceae</taxon>
        <taxon>Fulvivirga</taxon>
    </lineage>
</organism>
<feature type="domain" description="Putative auto-transporter adhesin head GIN" evidence="2">
    <location>
        <begin position="33"/>
        <end position="226"/>
    </location>
</feature>
<dbReference type="Gene3D" id="2.160.20.120">
    <property type="match status" value="1"/>
</dbReference>
<evidence type="ECO:0000259" key="2">
    <source>
        <dbReference type="Pfam" id="PF10988"/>
    </source>
</evidence>
<dbReference type="Proteomes" id="UP000662783">
    <property type="component" value="Chromosome"/>
</dbReference>
<dbReference type="EMBL" id="CP070608">
    <property type="protein sequence ID" value="QSE96954.1"/>
    <property type="molecule type" value="Genomic_DNA"/>
</dbReference>